<feature type="compositionally biased region" description="Basic and acidic residues" evidence="1">
    <location>
        <begin position="53"/>
        <end position="64"/>
    </location>
</feature>
<gene>
    <name evidence="4" type="ORF">GA0061101_10595</name>
</gene>
<evidence type="ECO:0000256" key="2">
    <source>
        <dbReference type="SAM" id="Phobius"/>
    </source>
</evidence>
<evidence type="ECO:0000313" key="4">
    <source>
        <dbReference type="EMBL" id="SCB25998.1"/>
    </source>
</evidence>
<feature type="transmembrane region" description="Helical" evidence="2">
    <location>
        <begin position="81"/>
        <end position="98"/>
    </location>
</feature>
<evidence type="ECO:0008006" key="6">
    <source>
        <dbReference type="Google" id="ProtNLM"/>
    </source>
</evidence>
<proteinExistence type="predicted"/>
<accession>A0A1C3VE93</accession>
<dbReference type="Proteomes" id="UP000199205">
    <property type="component" value="Unassembled WGS sequence"/>
</dbReference>
<feature type="chain" id="PRO_5008684203" description="BA14K family protein" evidence="3">
    <location>
        <begin position="22"/>
        <end position="100"/>
    </location>
</feature>
<feature type="region of interest" description="Disordered" evidence="1">
    <location>
        <begin position="22"/>
        <end position="64"/>
    </location>
</feature>
<keyword evidence="3" id="KW-0732">Signal</keyword>
<sequence length="100" mass="11419">MKKIFIVAMAATMLAAPLANAQEWPRHHRDRSGEVHRNMPQRGQDRPGWGPHHGRDERGYYHGYRGYRDRRPGYRRHSDGLWYPAAAFALGAIIGGALNN</sequence>
<keyword evidence="2" id="KW-1133">Transmembrane helix</keyword>
<protein>
    <recommendedName>
        <fullName evidence="6">BA14K family protein</fullName>
    </recommendedName>
</protein>
<name>A0A1C3VE93_9HYPH</name>
<dbReference type="RefSeq" id="WP_092573671.1">
    <property type="nucleotide sequence ID" value="NZ_FMAF01000005.1"/>
</dbReference>
<evidence type="ECO:0000256" key="3">
    <source>
        <dbReference type="SAM" id="SignalP"/>
    </source>
</evidence>
<keyword evidence="2" id="KW-0812">Transmembrane</keyword>
<organism evidence="4 5">
    <name type="scientific">Rhizobium lusitanum</name>
    <dbReference type="NCBI Taxonomy" id="293958"/>
    <lineage>
        <taxon>Bacteria</taxon>
        <taxon>Pseudomonadati</taxon>
        <taxon>Pseudomonadota</taxon>
        <taxon>Alphaproteobacteria</taxon>
        <taxon>Hyphomicrobiales</taxon>
        <taxon>Rhizobiaceae</taxon>
        <taxon>Rhizobium/Agrobacterium group</taxon>
        <taxon>Rhizobium</taxon>
    </lineage>
</organism>
<dbReference type="AlphaFoldDB" id="A0A1C3VE93"/>
<reference evidence="4 5" key="1">
    <citation type="submission" date="2016-08" db="EMBL/GenBank/DDBJ databases">
        <authorList>
            <person name="Seilhamer J.J."/>
        </authorList>
    </citation>
    <scope>NUCLEOTIDE SEQUENCE [LARGE SCALE GENOMIC DNA]</scope>
    <source>
        <strain evidence="4 5">P1-7</strain>
    </source>
</reference>
<evidence type="ECO:0000256" key="1">
    <source>
        <dbReference type="SAM" id="MobiDB-lite"/>
    </source>
</evidence>
<dbReference type="EMBL" id="FMAF01000005">
    <property type="protein sequence ID" value="SCB25998.1"/>
    <property type="molecule type" value="Genomic_DNA"/>
</dbReference>
<feature type="signal peptide" evidence="3">
    <location>
        <begin position="1"/>
        <end position="21"/>
    </location>
</feature>
<evidence type="ECO:0000313" key="5">
    <source>
        <dbReference type="Proteomes" id="UP000199205"/>
    </source>
</evidence>
<keyword evidence="2" id="KW-0472">Membrane</keyword>